<dbReference type="PANTHER" id="PTHR43046:SF16">
    <property type="entry name" value="ADP-RIBOSE PYROPHOSPHATASE YJHB-RELATED"/>
    <property type="match status" value="1"/>
</dbReference>
<dbReference type="SUPFAM" id="SSF55811">
    <property type="entry name" value="Nudix"/>
    <property type="match status" value="1"/>
</dbReference>
<dbReference type="Gene3D" id="3.90.79.10">
    <property type="entry name" value="Nucleoside Triphosphate Pyrophosphohydrolase"/>
    <property type="match status" value="1"/>
</dbReference>
<dbReference type="EMBL" id="JFYZ01000008">
    <property type="protein sequence ID" value="EZP82479.1"/>
    <property type="molecule type" value="Genomic_DNA"/>
</dbReference>
<dbReference type="eggNOG" id="COG1051">
    <property type="taxonomic scope" value="Bacteria"/>
</dbReference>
<evidence type="ECO:0000256" key="2">
    <source>
        <dbReference type="ARBA" id="ARBA00022801"/>
    </source>
</evidence>
<dbReference type="InterPro" id="IPR015797">
    <property type="entry name" value="NUDIX_hydrolase-like_dom_sf"/>
</dbReference>
<reference evidence="4 5" key="1">
    <citation type="submission" date="2014-03" db="EMBL/GenBank/DDBJ databases">
        <title>Whole genome sequence of Novosphingobium resinovorum KF1.</title>
        <authorList>
            <person name="Gan H.M."/>
            <person name="Gan H.Y."/>
            <person name="Chew T.H."/>
            <person name="Savka M.A."/>
        </authorList>
    </citation>
    <scope>NUCLEOTIDE SEQUENCE [LARGE SCALE GENOMIC DNA]</scope>
    <source>
        <strain evidence="4 5">KF1</strain>
    </source>
</reference>
<gene>
    <name evidence="4" type="ORF">BV97_01976</name>
</gene>
<organism evidence="4 5">
    <name type="scientific">Novosphingobium resinovorum</name>
    <dbReference type="NCBI Taxonomy" id="158500"/>
    <lineage>
        <taxon>Bacteria</taxon>
        <taxon>Pseudomonadati</taxon>
        <taxon>Pseudomonadota</taxon>
        <taxon>Alphaproteobacteria</taxon>
        <taxon>Sphingomonadales</taxon>
        <taxon>Sphingomonadaceae</taxon>
        <taxon>Novosphingobium</taxon>
    </lineage>
</organism>
<evidence type="ECO:0000259" key="3">
    <source>
        <dbReference type="PROSITE" id="PS51462"/>
    </source>
</evidence>
<dbReference type="Pfam" id="PF00293">
    <property type="entry name" value="NUDIX"/>
    <property type="match status" value="1"/>
</dbReference>
<sequence length="207" mass="23200">MEPQWLTYGKRLQAIASTGLHFSRDQFDRERYEEVATIANEMLASLGDVRVERIEGLVSDFARGYATPKVDVRGALIEDDTILLVREKSDGLWTLPGGFADVGLSPAQNVEKEILEEAGLQVSARRLYGVRHKATAGYEADIRDFYKMFFLCDRSGREVARAGMETSDARFFACDSLPPLSRGRTIESDISLAFAFARDAQRPAYFD</sequence>
<dbReference type="GO" id="GO:0016787">
    <property type="term" value="F:hydrolase activity"/>
    <property type="evidence" value="ECO:0007669"/>
    <property type="project" value="UniProtKB-KW"/>
</dbReference>
<evidence type="ECO:0000313" key="4">
    <source>
        <dbReference type="EMBL" id="EZP82479.1"/>
    </source>
</evidence>
<feature type="domain" description="Nudix hydrolase" evidence="3">
    <location>
        <begin position="67"/>
        <end position="198"/>
    </location>
</feature>
<comment type="caution">
    <text evidence="4">The sequence shown here is derived from an EMBL/GenBank/DDBJ whole genome shotgun (WGS) entry which is preliminary data.</text>
</comment>
<evidence type="ECO:0000256" key="1">
    <source>
        <dbReference type="ARBA" id="ARBA00001946"/>
    </source>
</evidence>
<dbReference type="CDD" id="cd04672">
    <property type="entry name" value="NUDIX_CDP-Chase_like"/>
    <property type="match status" value="1"/>
</dbReference>
<dbReference type="RefSeq" id="WP_036525466.1">
    <property type="nucleotide sequence ID" value="NZ_JFYZ01000008.1"/>
</dbReference>
<keyword evidence="2" id="KW-0378">Hydrolase</keyword>
<dbReference type="Proteomes" id="UP000024329">
    <property type="component" value="Unassembled WGS sequence"/>
</dbReference>
<dbReference type="Gene3D" id="6.10.250.1120">
    <property type="match status" value="1"/>
</dbReference>
<dbReference type="InterPro" id="IPR059176">
    <property type="entry name" value="UDP-X_N"/>
</dbReference>
<name>A0A031JZV8_9SPHN</name>
<accession>A0A031JZV8</accession>
<dbReference type="PROSITE" id="PS51462">
    <property type="entry name" value="NUDIX"/>
    <property type="match status" value="1"/>
</dbReference>
<proteinExistence type="predicted"/>
<dbReference type="PANTHER" id="PTHR43046">
    <property type="entry name" value="GDP-MANNOSE MANNOSYL HYDROLASE"/>
    <property type="match status" value="1"/>
</dbReference>
<evidence type="ECO:0000313" key="5">
    <source>
        <dbReference type="Proteomes" id="UP000024329"/>
    </source>
</evidence>
<protein>
    <submittedName>
        <fullName evidence="4">MutT domain-containing protein</fullName>
    </submittedName>
</protein>
<dbReference type="PATRIC" id="fig|158500.4.peg.2012"/>
<dbReference type="AlphaFoldDB" id="A0A031JZV8"/>
<comment type="cofactor">
    <cofactor evidence="1">
        <name>Mg(2+)</name>
        <dbReference type="ChEBI" id="CHEBI:18420"/>
    </cofactor>
</comment>
<dbReference type="Pfam" id="PF12535">
    <property type="entry name" value="Nudix_N"/>
    <property type="match status" value="1"/>
</dbReference>
<dbReference type="InterPro" id="IPR000086">
    <property type="entry name" value="NUDIX_hydrolase_dom"/>
</dbReference>